<accession>A0AA91I9S9</accession>
<evidence type="ECO:0000256" key="1">
    <source>
        <dbReference type="SAM" id="MobiDB-lite"/>
    </source>
</evidence>
<dbReference type="EMBL" id="LVHG01000057">
    <property type="protein sequence ID" value="OAK61282.1"/>
    <property type="molecule type" value="Genomic_DNA"/>
</dbReference>
<dbReference type="AlphaFoldDB" id="A0AA91I9S9"/>
<name>A0AA91I9S9_VARPD</name>
<protein>
    <submittedName>
        <fullName evidence="2">Uncharacterized protein</fullName>
    </submittedName>
</protein>
<evidence type="ECO:0000313" key="2">
    <source>
        <dbReference type="EMBL" id="OAK61282.1"/>
    </source>
</evidence>
<reference evidence="2 3" key="1">
    <citation type="submission" date="2016-03" db="EMBL/GenBank/DDBJ databases">
        <title>Genome sequence of Variovorax paradoxus KB5.</title>
        <authorList>
            <person name="Jeong H."/>
            <person name="Hong C.E."/>
            <person name="Jo S.H."/>
            <person name="Park J.M."/>
        </authorList>
    </citation>
    <scope>NUCLEOTIDE SEQUENCE [LARGE SCALE GENOMIC DNA]</scope>
    <source>
        <strain evidence="2 3">KB5</strain>
    </source>
</reference>
<gene>
    <name evidence="2" type="ORF">A3K87_22560</name>
</gene>
<dbReference type="RefSeq" id="WP_081269536.1">
    <property type="nucleotide sequence ID" value="NZ_LVHG01000057.1"/>
</dbReference>
<organism evidence="2 3">
    <name type="scientific">Variovorax paradoxus</name>
    <dbReference type="NCBI Taxonomy" id="34073"/>
    <lineage>
        <taxon>Bacteria</taxon>
        <taxon>Pseudomonadati</taxon>
        <taxon>Pseudomonadota</taxon>
        <taxon>Betaproteobacteria</taxon>
        <taxon>Burkholderiales</taxon>
        <taxon>Comamonadaceae</taxon>
        <taxon>Variovorax</taxon>
    </lineage>
</organism>
<sequence>MPTVLSFPAQARAEELASSLEGCKVLEVSFANGPPMPAIKGGCFQFATVFKAFGGQWNHARKVHVFYDWSAVAASLEAALRRQVDGAEGSEQDKQWDQDSGLRVRAG</sequence>
<evidence type="ECO:0000313" key="3">
    <source>
        <dbReference type="Proteomes" id="UP000077852"/>
    </source>
</evidence>
<feature type="region of interest" description="Disordered" evidence="1">
    <location>
        <begin position="86"/>
        <end position="107"/>
    </location>
</feature>
<dbReference type="Proteomes" id="UP000077852">
    <property type="component" value="Unassembled WGS sequence"/>
</dbReference>
<proteinExistence type="predicted"/>
<comment type="caution">
    <text evidence="2">The sequence shown here is derived from an EMBL/GenBank/DDBJ whole genome shotgun (WGS) entry which is preliminary data.</text>
</comment>